<proteinExistence type="predicted"/>
<organism evidence="3 4">
    <name type="scientific">Phascolomyces articulosus</name>
    <dbReference type="NCBI Taxonomy" id="60185"/>
    <lineage>
        <taxon>Eukaryota</taxon>
        <taxon>Fungi</taxon>
        <taxon>Fungi incertae sedis</taxon>
        <taxon>Mucoromycota</taxon>
        <taxon>Mucoromycotina</taxon>
        <taxon>Mucoromycetes</taxon>
        <taxon>Mucorales</taxon>
        <taxon>Lichtheimiaceae</taxon>
        <taxon>Phascolomyces</taxon>
    </lineage>
</organism>
<evidence type="ECO:0000313" key="4">
    <source>
        <dbReference type="Proteomes" id="UP001209540"/>
    </source>
</evidence>
<dbReference type="EMBL" id="JAIXMP010000035">
    <property type="protein sequence ID" value="KAI9249455.1"/>
    <property type="molecule type" value="Genomic_DNA"/>
</dbReference>
<dbReference type="InterPro" id="IPR001387">
    <property type="entry name" value="Cro/C1-type_HTH"/>
</dbReference>
<dbReference type="AlphaFoldDB" id="A0AAD5P915"/>
<reference evidence="3" key="1">
    <citation type="journal article" date="2022" name="IScience">
        <title>Evolution of zygomycete secretomes and the origins of terrestrial fungal ecologies.</title>
        <authorList>
            <person name="Chang Y."/>
            <person name="Wang Y."/>
            <person name="Mondo S."/>
            <person name="Ahrendt S."/>
            <person name="Andreopoulos W."/>
            <person name="Barry K."/>
            <person name="Beard J."/>
            <person name="Benny G.L."/>
            <person name="Blankenship S."/>
            <person name="Bonito G."/>
            <person name="Cuomo C."/>
            <person name="Desiro A."/>
            <person name="Gervers K.A."/>
            <person name="Hundley H."/>
            <person name="Kuo A."/>
            <person name="LaButti K."/>
            <person name="Lang B.F."/>
            <person name="Lipzen A."/>
            <person name="O'Donnell K."/>
            <person name="Pangilinan J."/>
            <person name="Reynolds N."/>
            <person name="Sandor L."/>
            <person name="Smith M.E."/>
            <person name="Tsang A."/>
            <person name="Grigoriev I.V."/>
            <person name="Stajich J.E."/>
            <person name="Spatafora J.W."/>
        </authorList>
    </citation>
    <scope>NUCLEOTIDE SEQUENCE</scope>
    <source>
        <strain evidence="3">RSA 2281</strain>
    </source>
</reference>
<evidence type="ECO:0000259" key="2">
    <source>
        <dbReference type="PROSITE" id="PS50943"/>
    </source>
</evidence>
<dbReference type="Gene3D" id="3.80.10.10">
    <property type="entry name" value="Ribonuclease Inhibitor"/>
    <property type="match status" value="1"/>
</dbReference>
<dbReference type="PROSITE" id="PS50943">
    <property type="entry name" value="HTH_CROC1"/>
    <property type="match status" value="1"/>
</dbReference>
<sequence length="565" mass="64226">MDSEESFLHGLPTFTPACLRLSNVLMERIIRLLPTQADRYETCMIHPVWTTAAMNILWEWPRFPNENAIRAFLNTIRKHKRLALAVRHLNLCSNNAPVSQHQNNSNNDNDSNENNAFQLSTRLVLDQHEAYQDSPLASPLVIMTVLQQCERIDTLSIYGWQLEATHLRLIATYLSQLHSLRIIGSPSATAGNSSGSGNIKGIVLPPLAASTLSKLHLYADYTMLPSRYMELESLRVSLSHPDSLDKLCRGHQHPLPKVRELMMADTGILLPGDIDSIFNMFPQLEKLAMEDVKHPIASSCIVQSESLKHLIIRAVTDNNAHDDDKQKQQQQQLVQPENSKNNEKEDDDDSTYPQSVLHSIFIENCRIQDSHFQRYTFNVDRLTQIRLHNCPSLTDDCFIRLCHDEMIPLEELEIVGCIHIGNPTVRALTQSPIICTLRTFEMRYSGHLRPEDAFEFINAASAYQLSRVIITGYPNISNSFLGRYSVEKGLVLDQAKIQSLIQHAKTPKDRTLTSDQVVKLAKALDVDVRYLEILMDQIQVIFLSVFLSCHTEKKALNLCRGWLFV</sequence>
<comment type="caution">
    <text evidence="3">The sequence shown here is derived from an EMBL/GenBank/DDBJ whole genome shotgun (WGS) entry which is preliminary data.</text>
</comment>
<evidence type="ECO:0000313" key="3">
    <source>
        <dbReference type="EMBL" id="KAI9249455.1"/>
    </source>
</evidence>
<dbReference type="Proteomes" id="UP001209540">
    <property type="component" value="Unassembled WGS sequence"/>
</dbReference>
<gene>
    <name evidence="3" type="ORF">BDA99DRAFT_523847</name>
</gene>
<reference evidence="3" key="2">
    <citation type="submission" date="2023-02" db="EMBL/GenBank/DDBJ databases">
        <authorList>
            <consortium name="DOE Joint Genome Institute"/>
            <person name="Mondo S.J."/>
            <person name="Chang Y."/>
            <person name="Wang Y."/>
            <person name="Ahrendt S."/>
            <person name="Andreopoulos W."/>
            <person name="Barry K."/>
            <person name="Beard J."/>
            <person name="Benny G.L."/>
            <person name="Blankenship S."/>
            <person name="Bonito G."/>
            <person name="Cuomo C."/>
            <person name="Desiro A."/>
            <person name="Gervers K.A."/>
            <person name="Hundley H."/>
            <person name="Kuo A."/>
            <person name="LaButti K."/>
            <person name="Lang B.F."/>
            <person name="Lipzen A."/>
            <person name="O'Donnell K."/>
            <person name="Pangilinan J."/>
            <person name="Reynolds N."/>
            <person name="Sandor L."/>
            <person name="Smith M.W."/>
            <person name="Tsang A."/>
            <person name="Grigoriev I.V."/>
            <person name="Stajich J.E."/>
            <person name="Spatafora J.W."/>
        </authorList>
    </citation>
    <scope>NUCLEOTIDE SEQUENCE</scope>
    <source>
        <strain evidence="3">RSA 2281</strain>
    </source>
</reference>
<name>A0AAD5P915_9FUNG</name>
<feature type="region of interest" description="Disordered" evidence="1">
    <location>
        <begin position="319"/>
        <end position="352"/>
    </location>
</feature>
<evidence type="ECO:0000256" key="1">
    <source>
        <dbReference type="SAM" id="MobiDB-lite"/>
    </source>
</evidence>
<feature type="domain" description="HTH cro/C1-type" evidence="2">
    <location>
        <begin position="510"/>
        <end position="531"/>
    </location>
</feature>
<dbReference type="SUPFAM" id="SSF52047">
    <property type="entry name" value="RNI-like"/>
    <property type="match status" value="1"/>
</dbReference>
<protein>
    <recommendedName>
        <fullName evidence="2">HTH cro/C1-type domain-containing protein</fullName>
    </recommendedName>
</protein>
<accession>A0AAD5P915</accession>
<keyword evidence="4" id="KW-1185">Reference proteome</keyword>
<dbReference type="InterPro" id="IPR032675">
    <property type="entry name" value="LRR_dom_sf"/>
</dbReference>